<dbReference type="AlphaFoldDB" id="A0A0A8YVP3"/>
<name>A0A0A8YVP3_ARUDO</name>
<evidence type="ECO:0000313" key="1">
    <source>
        <dbReference type="EMBL" id="JAD29493.1"/>
    </source>
</evidence>
<dbReference type="EMBL" id="GBRH01268402">
    <property type="protein sequence ID" value="JAD29493.1"/>
    <property type="molecule type" value="Transcribed_RNA"/>
</dbReference>
<organism evidence="1">
    <name type="scientific">Arundo donax</name>
    <name type="common">Giant reed</name>
    <name type="synonym">Donax arundinaceus</name>
    <dbReference type="NCBI Taxonomy" id="35708"/>
    <lineage>
        <taxon>Eukaryota</taxon>
        <taxon>Viridiplantae</taxon>
        <taxon>Streptophyta</taxon>
        <taxon>Embryophyta</taxon>
        <taxon>Tracheophyta</taxon>
        <taxon>Spermatophyta</taxon>
        <taxon>Magnoliopsida</taxon>
        <taxon>Liliopsida</taxon>
        <taxon>Poales</taxon>
        <taxon>Poaceae</taxon>
        <taxon>PACMAD clade</taxon>
        <taxon>Arundinoideae</taxon>
        <taxon>Arundineae</taxon>
        <taxon>Arundo</taxon>
    </lineage>
</organism>
<sequence>MVYRIYLRYVRLPSMVATPSYIVYITFSRRTHLGAAFATPSGRKASPVRTIHNLQVRIRMYAC</sequence>
<accession>A0A0A8YVP3</accession>
<reference evidence="1" key="1">
    <citation type="submission" date="2014-09" db="EMBL/GenBank/DDBJ databases">
        <authorList>
            <person name="Magalhaes I.L.F."/>
            <person name="Oliveira U."/>
            <person name="Santos F.R."/>
            <person name="Vidigal T.H.D.A."/>
            <person name="Brescovit A.D."/>
            <person name="Santos A.J."/>
        </authorList>
    </citation>
    <scope>NUCLEOTIDE SEQUENCE</scope>
    <source>
        <tissue evidence="1">Shoot tissue taken approximately 20 cm above the soil surface</tissue>
    </source>
</reference>
<protein>
    <submittedName>
        <fullName evidence="1">Uncharacterized protein</fullName>
    </submittedName>
</protein>
<reference evidence="1" key="2">
    <citation type="journal article" date="2015" name="Data Brief">
        <title>Shoot transcriptome of the giant reed, Arundo donax.</title>
        <authorList>
            <person name="Barrero R.A."/>
            <person name="Guerrero F.D."/>
            <person name="Moolhuijzen P."/>
            <person name="Goolsby J.A."/>
            <person name="Tidwell J."/>
            <person name="Bellgard S.E."/>
            <person name="Bellgard M.I."/>
        </authorList>
    </citation>
    <scope>NUCLEOTIDE SEQUENCE</scope>
    <source>
        <tissue evidence="1">Shoot tissue taken approximately 20 cm above the soil surface</tissue>
    </source>
</reference>
<proteinExistence type="predicted"/>